<evidence type="ECO:0000313" key="2">
    <source>
        <dbReference type="Proteomes" id="UP001385951"/>
    </source>
</evidence>
<dbReference type="AlphaFoldDB" id="A0AAW0G1P9"/>
<protein>
    <submittedName>
        <fullName evidence="1">Uncharacterized protein</fullName>
    </submittedName>
</protein>
<dbReference type="EMBL" id="JASBNA010000020">
    <property type="protein sequence ID" value="KAK7685604.1"/>
    <property type="molecule type" value="Genomic_DNA"/>
</dbReference>
<accession>A0AAW0G1P9</accession>
<reference evidence="1 2" key="1">
    <citation type="submission" date="2022-09" db="EMBL/GenBank/DDBJ databases">
        <authorList>
            <person name="Palmer J.M."/>
        </authorList>
    </citation>
    <scope>NUCLEOTIDE SEQUENCE [LARGE SCALE GENOMIC DNA]</scope>
    <source>
        <strain evidence="1 2">DSM 7382</strain>
    </source>
</reference>
<dbReference type="Proteomes" id="UP001385951">
    <property type="component" value="Unassembled WGS sequence"/>
</dbReference>
<proteinExistence type="predicted"/>
<keyword evidence="2" id="KW-1185">Reference proteome</keyword>
<sequence length="158" mass="17000">MATIVTLTIKNELGKTATPSEEFTLIPSNDKTFLTAGKVITQPSNVPNQTAPTPNNGGIYQATVTPAKVRGIASYLLLDDQNQLVIFFNLGTARIITAAKSLTIDDQLVQKAEETGTQNVKGSFVRGNVVYTYQIIVNTNLSEDGKTLNCSLTATNTY</sequence>
<gene>
    <name evidence="1" type="ORF">QCA50_011471</name>
</gene>
<name>A0AAW0G1P9_9APHY</name>
<evidence type="ECO:0000313" key="1">
    <source>
        <dbReference type="EMBL" id="KAK7685604.1"/>
    </source>
</evidence>
<comment type="caution">
    <text evidence="1">The sequence shown here is derived from an EMBL/GenBank/DDBJ whole genome shotgun (WGS) entry which is preliminary data.</text>
</comment>
<organism evidence="1 2">
    <name type="scientific">Cerrena zonata</name>
    <dbReference type="NCBI Taxonomy" id="2478898"/>
    <lineage>
        <taxon>Eukaryota</taxon>
        <taxon>Fungi</taxon>
        <taxon>Dikarya</taxon>
        <taxon>Basidiomycota</taxon>
        <taxon>Agaricomycotina</taxon>
        <taxon>Agaricomycetes</taxon>
        <taxon>Polyporales</taxon>
        <taxon>Cerrenaceae</taxon>
        <taxon>Cerrena</taxon>
    </lineage>
</organism>